<feature type="non-terminal residue" evidence="1">
    <location>
        <position position="1"/>
    </location>
</feature>
<reference evidence="1" key="1">
    <citation type="journal article" date="2014" name="Front. Microbiol.">
        <title>High frequency of phylogenetically diverse reductive dehalogenase-homologous genes in deep subseafloor sedimentary metagenomes.</title>
        <authorList>
            <person name="Kawai M."/>
            <person name="Futagami T."/>
            <person name="Toyoda A."/>
            <person name="Takaki Y."/>
            <person name="Nishi S."/>
            <person name="Hori S."/>
            <person name="Arai W."/>
            <person name="Tsubouchi T."/>
            <person name="Morono Y."/>
            <person name="Uchiyama I."/>
            <person name="Ito T."/>
            <person name="Fujiyama A."/>
            <person name="Inagaki F."/>
            <person name="Takami H."/>
        </authorList>
    </citation>
    <scope>NUCLEOTIDE SEQUENCE</scope>
    <source>
        <strain evidence="1">Expedition CK06-06</strain>
    </source>
</reference>
<name>X1Q7H3_9ZZZZ</name>
<gene>
    <name evidence="1" type="ORF">S06H3_64955</name>
</gene>
<organism evidence="1">
    <name type="scientific">marine sediment metagenome</name>
    <dbReference type="NCBI Taxonomy" id="412755"/>
    <lineage>
        <taxon>unclassified sequences</taxon>
        <taxon>metagenomes</taxon>
        <taxon>ecological metagenomes</taxon>
    </lineage>
</organism>
<comment type="caution">
    <text evidence="1">The sequence shown here is derived from an EMBL/GenBank/DDBJ whole genome shotgun (WGS) entry which is preliminary data.</text>
</comment>
<accession>X1Q7H3</accession>
<dbReference type="AlphaFoldDB" id="X1Q7H3"/>
<protein>
    <submittedName>
        <fullName evidence="1">Uncharacterized protein</fullName>
    </submittedName>
</protein>
<feature type="non-terminal residue" evidence="1">
    <location>
        <position position="107"/>
    </location>
</feature>
<dbReference type="EMBL" id="BARV01043547">
    <property type="protein sequence ID" value="GAI64178.1"/>
    <property type="molecule type" value="Genomic_DNA"/>
</dbReference>
<evidence type="ECO:0000313" key="1">
    <source>
        <dbReference type="EMBL" id="GAI64178.1"/>
    </source>
</evidence>
<sequence>NMEVFTKKDRDKNIKKCRYGTDARTCESCFIPKGRSLTERNQAVCLRDVQKKCRYETSPGVCGKRDLGVCLRDQVDCDVIWGDCDVRWEEADGVSAETVINITHRRE</sequence>
<proteinExistence type="predicted"/>